<protein>
    <submittedName>
        <fullName evidence="1">KlcA</fullName>
    </submittedName>
</protein>
<keyword evidence="1" id="KW-0614">Plasmid</keyword>
<name>F2FB31_9ZZZZ</name>
<dbReference type="InterPro" id="IPR042297">
    <property type="entry name" value="Antirestriction_sf"/>
</dbReference>
<reference evidence="1" key="1">
    <citation type="journal article" date="2011" name="Nat. Commun.">
        <title>The IncP-1 plasmid backbone adapts to different host bacterial species and evolves through homologous recombination.</title>
        <authorList>
            <person name="Norberg P."/>
            <person name="Bergstrom M."/>
            <person name="Jethava V."/>
            <person name="Dubhashi D."/>
            <person name="Hermansson M."/>
        </authorList>
    </citation>
    <scope>NUCLEOTIDE SEQUENCE</scope>
    <source>
        <plasmid evidence="1">pMCBF1</plasmid>
    </source>
</reference>
<dbReference type="Pfam" id="PF03230">
    <property type="entry name" value="Antirestrict"/>
    <property type="match status" value="1"/>
</dbReference>
<geneLocation type="plasmid" evidence="1">
    <name>pMCBF1</name>
</geneLocation>
<dbReference type="Gene3D" id="3.30.70.3580">
    <property type="entry name" value="Antirestriction protein"/>
    <property type="match status" value="1"/>
</dbReference>
<proteinExistence type="predicted"/>
<dbReference type="InterPro" id="IPR004914">
    <property type="entry name" value="Antirestrict"/>
</dbReference>
<evidence type="ECO:0000313" key="1">
    <source>
        <dbReference type="EMBL" id="AAY97978.1"/>
    </source>
</evidence>
<dbReference type="EMBL" id="AY950444">
    <property type="protein sequence ID" value="AAY97978.1"/>
    <property type="molecule type" value="Genomic_DNA"/>
</dbReference>
<gene>
    <name evidence="1" type="primary">klcA</name>
</gene>
<organism evidence="1">
    <name type="scientific">Plasmid pMCBF1</name>
    <dbReference type="NCBI Taxonomy" id="1003194"/>
    <lineage>
        <taxon>other sequences</taxon>
        <taxon>plasmids</taxon>
    </lineage>
</organism>
<sequence>MLPWSTTGESPMTQAQELAPVAASLVAEGDRLSFLPAMFGRYFMRGEALVYGWLSRLSEDYNGGFWNYYTLTNGGFYMAPATDKALRLVVAGNWFEGELSADAAGIVATLFALGQIAAEIQGTAEADALIDCYYFLRDFAAEHAEAGLIFRAID</sequence>
<dbReference type="AlphaFoldDB" id="F2FB31"/>
<accession>F2FB31</accession>